<feature type="compositionally biased region" description="Polar residues" evidence="1">
    <location>
        <begin position="91"/>
        <end position="102"/>
    </location>
</feature>
<sequence length="102" mass="11460">MELESSSKSVEEVVPPEVEWARQRVVRQEHKSQQRVRCCSGEIHQPSNTDTTDTSTVNLSNSWSSRQIRSHGRERINGGNIHKPSNEDATDASTVNLSDSRT</sequence>
<feature type="region of interest" description="Disordered" evidence="1">
    <location>
        <begin position="40"/>
        <end position="102"/>
    </location>
</feature>
<proteinExistence type="predicted"/>
<gene>
    <name evidence="2" type="ORF">TorRG33x02_180860</name>
</gene>
<evidence type="ECO:0000256" key="1">
    <source>
        <dbReference type="SAM" id="MobiDB-lite"/>
    </source>
</evidence>
<organism evidence="2 3">
    <name type="scientific">Trema orientale</name>
    <name type="common">Charcoal tree</name>
    <name type="synonym">Celtis orientalis</name>
    <dbReference type="NCBI Taxonomy" id="63057"/>
    <lineage>
        <taxon>Eukaryota</taxon>
        <taxon>Viridiplantae</taxon>
        <taxon>Streptophyta</taxon>
        <taxon>Embryophyta</taxon>
        <taxon>Tracheophyta</taxon>
        <taxon>Spermatophyta</taxon>
        <taxon>Magnoliopsida</taxon>
        <taxon>eudicotyledons</taxon>
        <taxon>Gunneridae</taxon>
        <taxon>Pentapetalae</taxon>
        <taxon>rosids</taxon>
        <taxon>fabids</taxon>
        <taxon>Rosales</taxon>
        <taxon>Cannabaceae</taxon>
        <taxon>Trema</taxon>
    </lineage>
</organism>
<dbReference type="InParanoid" id="A0A2P5EKF4"/>
<evidence type="ECO:0000313" key="2">
    <source>
        <dbReference type="EMBL" id="PON86036.1"/>
    </source>
</evidence>
<dbReference type="AlphaFoldDB" id="A0A2P5EKF4"/>
<dbReference type="Proteomes" id="UP000237000">
    <property type="component" value="Unassembled WGS sequence"/>
</dbReference>
<evidence type="ECO:0000313" key="3">
    <source>
        <dbReference type="Proteomes" id="UP000237000"/>
    </source>
</evidence>
<reference evidence="3" key="1">
    <citation type="submission" date="2016-06" db="EMBL/GenBank/DDBJ databases">
        <title>Parallel loss of symbiosis genes in relatives of nitrogen-fixing non-legume Parasponia.</title>
        <authorList>
            <person name="Van Velzen R."/>
            <person name="Holmer R."/>
            <person name="Bu F."/>
            <person name="Rutten L."/>
            <person name="Van Zeijl A."/>
            <person name="Liu W."/>
            <person name="Santuari L."/>
            <person name="Cao Q."/>
            <person name="Sharma T."/>
            <person name="Shen D."/>
            <person name="Roswanjaya Y."/>
            <person name="Wardhani T."/>
            <person name="Kalhor M.S."/>
            <person name="Jansen J."/>
            <person name="Van den Hoogen J."/>
            <person name="Gungor B."/>
            <person name="Hartog M."/>
            <person name="Hontelez J."/>
            <person name="Verver J."/>
            <person name="Yang W.-C."/>
            <person name="Schijlen E."/>
            <person name="Repin R."/>
            <person name="Schilthuizen M."/>
            <person name="Schranz E."/>
            <person name="Heidstra R."/>
            <person name="Miyata K."/>
            <person name="Fedorova E."/>
            <person name="Kohlen W."/>
            <person name="Bisseling T."/>
            <person name="Smit S."/>
            <person name="Geurts R."/>
        </authorList>
    </citation>
    <scope>NUCLEOTIDE SEQUENCE [LARGE SCALE GENOMIC DNA]</scope>
    <source>
        <strain evidence="3">cv. RG33-2</strain>
    </source>
</reference>
<dbReference type="EMBL" id="JXTC01000137">
    <property type="protein sequence ID" value="PON86036.1"/>
    <property type="molecule type" value="Genomic_DNA"/>
</dbReference>
<protein>
    <submittedName>
        <fullName evidence="2">Uncharacterized protein</fullName>
    </submittedName>
</protein>
<feature type="compositionally biased region" description="Low complexity" evidence="1">
    <location>
        <begin position="47"/>
        <end position="62"/>
    </location>
</feature>
<keyword evidence="3" id="KW-1185">Reference proteome</keyword>
<accession>A0A2P5EKF4</accession>
<comment type="caution">
    <text evidence="2">The sequence shown here is derived from an EMBL/GenBank/DDBJ whole genome shotgun (WGS) entry which is preliminary data.</text>
</comment>
<name>A0A2P5EKF4_TREOI</name>